<dbReference type="EC" id="1.17.1.4" evidence="5"/>
<dbReference type="PANTHER" id="PTHR11908">
    <property type="entry name" value="XANTHINE DEHYDROGENASE"/>
    <property type="match status" value="1"/>
</dbReference>
<comment type="caution">
    <text evidence="5">The sequence shown here is derived from an EMBL/GenBank/DDBJ whole genome shotgun (WGS) entry which is preliminary data.</text>
</comment>
<dbReference type="Pfam" id="PF20256">
    <property type="entry name" value="MoCoBD_2"/>
    <property type="match status" value="1"/>
</dbReference>
<keyword evidence="3 5" id="KW-0560">Oxidoreductase</keyword>
<dbReference type="PANTHER" id="PTHR11908:SF132">
    <property type="entry name" value="ALDEHYDE OXIDASE 1-RELATED"/>
    <property type="match status" value="1"/>
</dbReference>
<dbReference type="Pfam" id="PF01315">
    <property type="entry name" value="Ald_Xan_dh_C"/>
    <property type="match status" value="1"/>
</dbReference>
<feature type="domain" description="Aldehyde oxidase/xanthine dehydrogenase a/b hammerhead" evidence="4">
    <location>
        <begin position="23"/>
        <end position="139"/>
    </location>
</feature>
<dbReference type="Gene3D" id="3.30.365.10">
    <property type="entry name" value="Aldehyde oxidase/xanthine dehydrogenase, molybdopterin binding domain"/>
    <property type="match status" value="4"/>
</dbReference>
<protein>
    <submittedName>
        <fullName evidence="5">Xanthine dehydrogenase molybdenum-binding subunit XdhA</fullName>
        <ecNumber evidence="5">1.17.1.4</ecNumber>
    </submittedName>
</protein>
<reference evidence="5 6" key="1">
    <citation type="submission" date="2019-05" db="EMBL/GenBank/DDBJ databases">
        <title>Genome sequence of Klebsiella sp strain TOUT106.</title>
        <authorList>
            <person name="Rahi P."/>
            <person name="Chaudhari D."/>
        </authorList>
    </citation>
    <scope>NUCLEOTIDE SEQUENCE [LARGE SCALE GENOMIC DNA]</scope>
    <source>
        <strain evidence="5 6">TOUT106</strain>
    </source>
</reference>
<dbReference type="Proteomes" id="UP000307430">
    <property type="component" value="Unassembled WGS sequence"/>
</dbReference>
<dbReference type="GO" id="GO:0004854">
    <property type="term" value="F:xanthine dehydrogenase activity"/>
    <property type="evidence" value="ECO:0007669"/>
    <property type="project" value="UniProtKB-EC"/>
</dbReference>
<evidence type="ECO:0000256" key="2">
    <source>
        <dbReference type="ARBA" id="ARBA00022505"/>
    </source>
</evidence>
<gene>
    <name evidence="5" type="primary">xdhA</name>
    <name evidence="5" type="ORF">FE839_10390</name>
</gene>
<dbReference type="AlphaFoldDB" id="A0A5R9LIU7"/>
<dbReference type="InterPro" id="IPR036856">
    <property type="entry name" value="Ald_Oxase/Xan_DH_a/b_sf"/>
</dbReference>
<keyword evidence="2" id="KW-0500">Molybdenum</keyword>
<name>A0A5R9LIU7_9ENTR</name>
<dbReference type="InterPro" id="IPR046867">
    <property type="entry name" value="AldOxase/xan_DH_MoCoBD2"/>
</dbReference>
<dbReference type="InterPro" id="IPR037165">
    <property type="entry name" value="AldOxase/xan_DH_Mopterin-bd_sf"/>
</dbReference>
<evidence type="ECO:0000313" key="5">
    <source>
        <dbReference type="EMBL" id="TLV18292.1"/>
    </source>
</evidence>
<keyword evidence="6" id="KW-1185">Reference proteome</keyword>
<dbReference type="EMBL" id="VCHQ01000012">
    <property type="protein sequence ID" value="TLV18292.1"/>
    <property type="molecule type" value="Genomic_DNA"/>
</dbReference>
<sequence length="767" mass="82829">MESREATATGESCMRVDAIAKVTGRARYTDDYVMAGMCYAKYVRSPIAHGYANNIDCSEAKKLPGVLAVFTWEDVPDIAFATAGHAWTLDEGKRDIADRYLLTRHVRHHGDAVAIVVARDELTAEKAALLVNVDWQPLPVITTPEAALAPGAVKIHPEGNLLKQSEMNAGNVTQAIETADLQIQGHYQTPVIQHCHMESVTSFAWMEEDSRISIITSTQIPHIVRRVVGQALSIPWSHVRIIKPYVGGGFGNKQDVLEEPMAAFLTSKLGGIPVKVSLSREECFLASRTRHAFTINGRMGINRDGTLQGYSLDVLSNTGAYSSHGHSIASAGGNKVAYLYPRSAYRYRSTTCYTNLPTAGAMRGYGAPQVVFALEAMIDDAATALELDPVDVRLCNAAREGDANPLTGKIIYSAGLPECLQKGRKLFDWDKRREACRHQQGNIRRGVGVACFSYTSNTWPVGVEIAGVRLLMNQDGTINVQSGATEIGQGADTVFAQMVAETVGVAVSNVHVISTQDTDVTPFDPGAFASRQSYTTAPALRKAALLLKEKILAQASTMLHQSAINLTLIDGNIVLIDRPAIPLLSLKELAMDAFYHPERGGQLSAESSVKTTTNPPAFGCTFVDLNVDIALCKVTINRILNVHDSGHILNPLLAEGQVHGGMGMGIGWALFEEMIIDADSGVIRNPNLLDYKIPTMLDLPELEGAFVETLEPQSAYGHKSLGEPPIIPVAAAIRNAVKMATGVAIDTLPLTPKRLFTAFHDAGLIKG</sequence>
<dbReference type="RefSeq" id="WP_138360751.1">
    <property type="nucleotide sequence ID" value="NZ_JBCIVH010000005.1"/>
</dbReference>
<dbReference type="InterPro" id="IPR008274">
    <property type="entry name" value="AldOxase/xan_DH_MoCoBD1"/>
</dbReference>
<dbReference type="SUPFAM" id="SSF54665">
    <property type="entry name" value="CO dehydrogenase molybdoprotein N-domain-like"/>
    <property type="match status" value="1"/>
</dbReference>
<dbReference type="NCBIfam" id="NF043082">
    <property type="entry name" value="XdhA_XDHase"/>
    <property type="match status" value="1"/>
</dbReference>
<dbReference type="GO" id="GO:0002197">
    <property type="term" value="C:xanthine dehydrogenase complex"/>
    <property type="evidence" value="ECO:0007669"/>
    <property type="project" value="InterPro"/>
</dbReference>
<evidence type="ECO:0000313" key="6">
    <source>
        <dbReference type="Proteomes" id="UP000307430"/>
    </source>
</evidence>
<dbReference type="GO" id="GO:0005506">
    <property type="term" value="F:iron ion binding"/>
    <property type="evidence" value="ECO:0007669"/>
    <property type="project" value="InterPro"/>
</dbReference>
<comment type="similarity">
    <text evidence="1">Belongs to the xanthine dehydrogenase family.</text>
</comment>
<dbReference type="Gene3D" id="3.90.1170.50">
    <property type="entry name" value="Aldehyde oxidase/xanthine dehydrogenase, a/b hammerhead"/>
    <property type="match status" value="1"/>
</dbReference>
<organism evidence="5 6">
    <name type="scientific">Klebsiella indica</name>
    <dbReference type="NCBI Taxonomy" id="2582917"/>
    <lineage>
        <taxon>Bacteria</taxon>
        <taxon>Pseudomonadati</taxon>
        <taxon>Pseudomonadota</taxon>
        <taxon>Gammaproteobacteria</taxon>
        <taxon>Enterobacterales</taxon>
        <taxon>Enterobacteriaceae</taxon>
        <taxon>Klebsiella/Raoultella group</taxon>
        <taxon>Klebsiella</taxon>
    </lineage>
</organism>
<dbReference type="NCBIfam" id="NF007426">
    <property type="entry name" value="PRK09970.1"/>
    <property type="match status" value="1"/>
</dbReference>
<evidence type="ECO:0000256" key="1">
    <source>
        <dbReference type="ARBA" id="ARBA00006849"/>
    </source>
</evidence>
<accession>A0A5R9LIU7</accession>
<dbReference type="Pfam" id="PF02738">
    <property type="entry name" value="MoCoBD_1"/>
    <property type="match status" value="1"/>
</dbReference>
<evidence type="ECO:0000256" key="3">
    <source>
        <dbReference type="ARBA" id="ARBA00023002"/>
    </source>
</evidence>
<dbReference type="InterPro" id="IPR050028">
    <property type="entry name" value="XdhA_XDHase"/>
</dbReference>
<evidence type="ECO:0000259" key="4">
    <source>
        <dbReference type="SMART" id="SM01008"/>
    </source>
</evidence>
<dbReference type="SUPFAM" id="SSF56003">
    <property type="entry name" value="Molybdenum cofactor-binding domain"/>
    <property type="match status" value="1"/>
</dbReference>
<proteinExistence type="inferred from homology"/>
<dbReference type="InterPro" id="IPR016208">
    <property type="entry name" value="Ald_Oxase/xanthine_DH-like"/>
</dbReference>
<dbReference type="InterPro" id="IPR000674">
    <property type="entry name" value="Ald_Oxase/Xan_DH_a/b"/>
</dbReference>
<dbReference type="SMART" id="SM01008">
    <property type="entry name" value="Ald_Xan_dh_C"/>
    <property type="match status" value="1"/>
</dbReference>